<evidence type="ECO:0000256" key="3">
    <source>
        <dbReference type="ARBA" id="ARBA00022801"/>
    </source>
</evidence>
<keyword evidence="3" id="KW-0378">Hydrolase</keyword>
<dbReference type="InterPro" id="IPR050695">
    <property type="entry name" value="N-acetylmuramoyl_amidase_3"/>
</dbReference>
<proteinExistence type="predicted"/>
<dbReference type="EC" id="3.5.1.28" evidence="2"/>
<dbReference type="SUPFAM" id="SSF53187">
    <property type="entry name" value="Zn-dependent exopeptidases"/>
    <property type="match status" value="1"/>
</dbReference>
<dbReference type="GO" id="GO:0009253">
    <property type="term" value="P:peptidoglycan catabolic process"/>
    <property type="evidence" value="ECO:0007669"/>
    <property type="project" value="InterPro"/>
</dbReference>
<dbReference type="GO" id="GO:0030288">
    <property type="term" value="C:outer membrane-bounded periplasmic space"/>
    <property type="evidence" value="ECO:0007669"/>
    <property type="project" value="TreeGrafter"/>
</dbReference>
<dbReference type="Proteomes" id="UP000563906">
    <property type="component" value="Unassembled WGS sequence"/>
</dbReference>
<organism evidence="5 6">
    <name type="scientific">Tenacibaculum pelagium</name>
    <dbReference type="NCBI Taxonomy" id="2759527"/>
    <lineage>
        <taxon>Bacteria</taxon>
        <taxon>Pseudomonadati</taxon>
        <taxon>Bacteroidota</taxon>
        <taxon>Flavobacteriia</taxon>
        <taxon>Flavobacteriales</taxon>
        <taxon>Flavobacteriaceae</taxon>
        <taxon>Tenacibaculum</taxon>
    </lineage>
</organism>
<gene>
    <name evidence="5" type="ORF">H3Z83_02345</name>
</gene>
<dbReference type="CDD" id="cd02696">
    <property type="entry name" value="MurNAc-LAA"/>
    <property type="match status" value="1"/>
</dbReference>
<dbReference type="InterPro" id="IPR002508">
    <property type="entry name" value="MurNAc-LAA_cat"/>
</dbReference>
<dbReference type="EMBL" id="JACGLS010000001">
    <property type="protein sequence ID" value="MBA6155369.1"/>
    <property type="molecule type" value="Genomic_DNA"/>
</dbReference>
<evidence type="ECO:0000313" key="5">
    <source>
        <dbReference type="EMBL" id="MBA6155369.1"/>
    </source>
</evidence>
<dbReference type="FunFam" id="3.40.630.40:FF:000005">
    <property type="entry name" value="N-acetylmuramoyl-L-alanine amidase (AmiA)"/>
    <property type="match status" value="1"/>
</dbReference>
<keyword evidence="6" id="KW-1185">Reference proteome</keyword>
<dbReference type="PANTHER" id="PTHR30404">
    <property type="entry name" value="N-ACETYLMURAMOYL-L-ALANINE AMIDASE"/>
    <property type="match status" value="1"/>
</dbReference>
<evidence type="ECO:0000256" key="2">
    <source>
        <dbReference type="ARBA" id="ARBA00011901"/>
    </source>
</evidence>
<evidence type="ECO:0000256" key="1">
    <source>
        <dbReference type="ARBA" id="ARBA00001561"/>
    </source>
</evidence>
<comment type="caution">
    <text evidence="5">The sequence shown here is derived from an EMBL/GenBank/DDBJ whole genome shotgun (WGS) entry which is preliminary data.</text>
</comment>
<dbReference type="AlphaFoldDB" id="A0A839AMF8"/>
<dbReference type="GO" id="GO:0008745">
    <property type="term" value="F:N-acetylmuramoyl-L-alanine amidase activity"/>
    <property type="evidence" value="ECO:0007669"/>
    <property type="project" value="UniProtKB-EC"/>
</dbReference>
<dbReference type="PANTHER" id="PTHR30404:SF0">
    <property type="entry name" value="N-ACETYLMURAMOYL-L-ALANINE AMIDASE AMIC"/>
    <property type="match status" value="1"/>
</dbReference>
<dbReference type="Pfam" id="PF01520">
    <property type="entry name" value="Amidase_3"/>
    <property type="match status" value="1"/>
</dbReference>
<comment type="catalytic activity">
    <reaction evidence="1">
        <text>Hydrolyzes the link between N-acetylmuramoyl residues and L-amino acid residues in certain cell-wall glycopeptides.</text>
        <dbReference type="EC" id="3.5.1.28"/>
    </reaction>
</comment>
<accession>A0A839AMF8</accession>
<dbReference type="RefSeq" id="WP_182123871.1">
    <property type="nucleotide sequence ID" value="NZ_JACGLS010000001.1"/>
</dbReference>
<name>A0A839AMF8_9FLAO</name>
<evidence type="ECO:0000259" key="4">
    <source>
        <dbReference type="SMART" id="SM00646"/>
    </source>
</evidence>
<dbReference type="SMART" id="SM00646">
    <property type="entry name" value="Ami_3"/>
    <property type="match status" value="1"/>
</dbReference>
<protein>
    <recommendedName>
        <fullName evidence="2">N-acetylmuramoyl-L-alanine amidase</fullName>
        <ecNumber evidence="2">3.5.1.28</ecNumber>
    </recommendedName>
</protein>
<reference evidence="5 6" key="1">
    <citation type="submission" date="2020-07" db="EMBL/GenBank/DDBJ databases">
        <title>Bacterium isolated from marine sediment.</title>
        <authorList>
            <person name="Shang D."/>
            <person name="Du Z.-J."/>
        </authorList>
    </citation>
    <scope>NUCLEOTIDE SEQUENCE [LARGE SCALE GENOMIC DNA]</scope>
    <source>
        <strain evidence="5 6">S7007</strain>
    </source>
</reference>
<evidence type="ECO:0000313" key="6">
    <source>
        <dbReference type="Proteomes" id="UP000563906"/>
    </source>
</evidence>
<dbReference type="Gene3D" id="3.40.630.40">
    <property type="entry name" value="Zn-dependent exopeptidases"/>
    <property type="match status" value="1"/>
</dbReference>
<feature type="domain" description="MurNAc-LAA" evidence="4">
    <location>
        <begin position="99"/>
        <end position="255"/>
    </location>
</feature>
<sequence>MQFLKSCKYNLSKLSFIFFITFCVFFSFSVEVSAQKKYTVVLDAGHGGKDSGNIGNGYREKKIALQVALDVGRELLTAKDINVVYTRKKDVFVELHNRAKIANSKKADLFVSIHCDAFTKESPHGASTFVLGLSGNKENLEIARKENAAILYEDNYQQNYDYDPNSPESVIGLSVLQDENLDNSLGIASIVQENFVSLKRNNRRVKQANFLVLRETVMPSVLIELGFLTNKAEGRFLNTRSGQIKMAKAIAKAIKKYIQGVKLNDVNNAVAVTKKKPTPKITKPIVKKTPPKKTETKEVVVAKKEIKRTPKKIVVKAPVKKSPKVKKKAISVVEFKVQIAASKKYLDESNFNFKGLKNVESMFIDDYYKYYYGNTSDFLEIKKVLTKVRKTGYKDAWVVAFKDGQRITIKEALKNR</sequence>